<dbReference type="InterPro" id="IPR011332">
    <property type="entry name" value="Ribosomal_zn-bd"/>
</dbReference>
<name>A0ABD2X0G9_9HYME</name>
<protein>
    <submittedName>
        <fullName evidence="1">Uncharacterized protein</fullName>
    </submittedName>
</protein>
<keyword evidence="2" id="KW-1185">Reference proteome</keyword>
<proteinExistence type="predicted"/>
<comment type="caution">
    <text evidence="1">The sequence shown here is derived from an EMBL/GenBank/DDBJ whole genome shotgun (WGS) entry which is preliminary data.</text>
</comment>
<gene>
    <name evidence="1" type="ORF">TKK_007620</name>
</gene>
<reference evidence="1 2" key="1">
    <citation type="journal article" date="2024" name="bioRxiv">
        <title>A reference genome for Trichogramma kaykai: A tiny desert-dwelling parasitoid wasp with competing sex-ratio distorters.</title>
        <authorList>
            <person name="Culotta J."/>
            <person name="Lindsey A.R."/>
        </authorList>
    </citation>
    <scope>NUCLEOTIDE SEQUENCE [LARGE SCALE GENOMIC DNA]</scope>
    <source>
        <strain evidence="1 2">KSX58</strain>
    </source>
</reference>
<dbReference type="EMBL" id="JBJJXI010000059">
    <property type="protein sequence ID" value="KAL3398463.1"/>
    <property type="molecule type" value="Genomic_DNA"/>
</dbReference>
<dbReference type="AlphaFoldDB" id="A0ABD2X0G9"/>
<accession>A0ABD2X0G9</accession>
<organism evidence="1 2">
    <name type="scientific">Trichogramma kaykai</name>
    <dbReference type="NCBI Taxonomy" id="54128"/>
    <lineage>
        <taxon>Eukaryota</taxon>
        <taxon>Metazoa</taxon>
        <taxon>Ecdysozoa</taxon>
        <taxon>Arthropoda</taxon>
        <taxon>Hexapoda</taxon>
        <taxon>Insecta</taxon>
        <taxon>Pterygota</taxon>
        <taxon>Neoptera</taxon>
        <taxon>Endopterygota</taxon>
        <taxon>Hymenoptera</taxon>
        <taxon>Apocrita</taxon>
        <taxon>Proctotrupomorpha</taxon>
        <taxon>Chalcidoidea</taxon>
        <taxon>Trichogrammatidae</taxon>
        <taxon>Trichogramma</taxon>
    </lineage>
</organism>
<evidence type="ECO:0000313" key="1">
    <source>
        <dbReference type="EMBL" id="KAL3398463.1"/>
    </source>
</evidence>
<dbReference type="SUPFAM" id="SSF57829">
    <property type="entry name" value="Zn-binding ribosomal proteins"/>
    <property type="match status" value="1"/>
</dbReference>
<evidence type="ECO:0000313" key="2">
    <source>
        <dbReference type="Proteomes" id="UP001627154"/>
    </source>
</evidence>
<dbReference type="Proteomes" id="UP001627154">
    <property type="component" value="Unassembled WGS sequence"/>
</dbReference>
<sequence>MTKYLKHMWQRMEQIFKPVTFQDNLVFDLAGYTNKSITQSELNGDGLLLAVPKHRRSLEKRLSHRFGWPEYHWKPLTPKTNLKLCKTCGHHYEFGTICGKLSRFFITLFYDFESKLL</sequence>
<dbReference type="GO" id="GO:0006412">
    <property type="term" value="P:translation"/>
    <property type="evidence" value="ECO:0007669"/>
    <property type="project" value="UniProtKB-ARBA"/>
</dbReference>